<dbReference type="GO" id="GO:0003677">
    <property type="term" value="F:DNA binding"/>
    <property type="evidence" value="ECO:0007669"/>
    <property type="project" value="UniProtKB-KW"/>
</dbReference>
<evidence type="ECO:0000313" key="4">
    <source>
        <dbReference type="Proteomes" id="UP000294963"/>
    </source>
</evidence>
<keyword evidence="1" id="KW-0238">DNA-binding</keyword>
<protein>
    <submittedName>
        <fullName evidence="3">AraC-like protein</fullName>
    </submittedName>
</protein>
<dbReference type="AlphaFoldDB" id="A0A4R1Y4P1"/>
<dbReference type="GO" id="GO:0006355">
    <property type="term" value="P:regulation of DNA-templated transcription"/>
    <property type="evidence" value="ECO:0007669"/>
    <property type="project" value="InterPro"/>
</dbReference>
<evidence type="ECO:0000313" key="3">
    <source>
        <dbReference type="EMBL" id="TCM67043.1"/>
    </source>
</evidence>
<feature type="domain" description="AraC-type arabinose-binding/dimerisation" evidence="2">
    <location>
        <begin position="33"/>
        <end position="146"/>
    </location>
</feature>
<evidence type="ECO:0000256" key="1">
    <source>
        <dbReference type="ARBA" id="ARBA00023125"/>
    </source>
</evidence>
<reference evidence="3 4" key="1">
    <citation type="submission" date="2019-03" db="EMBL/GenBank/DDBJ databases">
        <title>Genomic analyses of the natural microbiome of Caenorhabditis elegans.</title>
        <authorList>
            <person name="Samuel B."/>
        </authorList>
    </citation>
    <scope>NUCLEOTIDE SEQUENCE [LARGE SCALE GENOMIC DNA]</scope>
    <source>
        <strain evidence="3 4">JUb89</strain>
    </source>
</reference>
<accession>A0A4R1Y4P1</accession>
<gene>
    <name evidence="3" type="ORF">EC844_11084</name>
</gene>
<dbReference type="InterPro" id="IPR011051">
    <property type="entry name" value="RmlC_Cupin_sf"/>
</dbReference>
<name>A0A4R1Y4P1_ACICA</name>
<organism evidence="3 4">
    <name type="scientific">Acinetobacter calcoaceticus</name>
    <dbReference type="NCBI Taxonomy" id="471"/>
    <lineage>
        <taxon>Bacteria</taxon>
        <taxon>Pseudomonadati</taxon>
        <taxon>Pseudomonadota</taxon>
        <taxon>Gammaproteobacteria</taxon>
        <taxon>Moraxellales</taxon>
        <taxon>Moraxellaceae</taxon>
        <taxon>Acinetobacter</taxon>
        <taxon>Acinetobacter calcoaceticus/baumannii complex</taxon>
    </lineage>
</organism>
<dbReference type="Pfam" id="PF02311">
    <property type="entry name" value="AraC_binding"/>
    <property type="match status" value="1"/>
</dbReference>
<dbReference type="EMBL" id="SLVJ01000010">
    <property type="protein sequence ID" value="TCM67043.1"/>
    <property type="molecule type" value="Genomic_DNA"/>
</dbReference>
<comment type="caution">
    <text evidence="3">The sequence shown here is derived from an EMBL/GenBank/DDBJ whole genome shotgun (WGS) entry which is preliminary data.</text>
</comment>
<dbReference type="InterPro" id="IPR003313">
    <property type="entry name" value="AraC-bd"/>
</dbReference>
<dbReference type="SUPFAM" id="SSF51182">
    <property type="entry name" value="RmlC-like cupins"/>
    <property type="match status" value="1"/>
</dbReference>
<evidence type="ECO:0000259" key="2">
    <source>
        <dbReference type="Pfam" id="PF02311"/>
    </source>
</evidence>
<sequence>MKQSALIPNIQLSEVYDQKYIKADLHYEAFAKLARFYDFNMPIHTHQGYYQIHYLSRGQLRFILDGIEYQSAAPVCFFSPPNTVHGFKAEHDCEGHVLTIAQDLLTDLLACTHDSALLIPRCIQQQHLSGINQDLLLYIAQLFIQMQNVHKNNHRPLRETRLKCLSSLIISHIITLAR</sequence>
<keyword evidence="4" id="KW-1185">Reference proteome</keyword>
<dbReference type="Gene3D" id="2.60.120.10">
    <property type="entry name" value="Jelly Rolls"/>
    <property type="match status" value="1"/>
</dbReference>
<dbReference type="Proteomes" id="UP000294963">
    <property type="component" value="Unassembled WGS sequence"/>
</dbReference>
<dbReference type="InterPro" id="IPR014710">
    <property type="entry name" value="RmlC-like_jellyroll"/>
</dbReference>
<proteinExistence type="predicted"/>